<dbReference type="GeneID" id="111852290"/>
<dbReference type="Ensembl" id="ENSPKIT00000026333.1">
    <property type="protein sequence ID" value="ENSPKIP00000002389.1"/>
    <property type="gene ID" value="ENSPKIG00000020295.1"/>
</dbReference>
<dbReference type="STRING" id="1676925.ENSPKIP00000002389"/>
<dbReference type="RefSeq" id="XP_023683796.1">
    <property type="nucleotide sequence ID" value="XM_023828028.2"/>
</dbReference>
<organism evidence="4 5">
    <name type="scientific">Paramormyrops kingsleyae</name>
    <dbReference type="NCBI Taxonomy" id="1676925"/>
    <lineage>
        <taxon>Eukaryota</taxon>
        <taxon>Metazoa</taxon>
        <taxon>Chordata</taxon>
        <taxon>Craniata</taxon>
        <taxon>Vertebrata</taxon>
        <taxon>Euteleostomi</taxon>
        <taxon>Actinopterygii</taxon>
        <taxon>Neopterygii</taxon>
        <taxon>Teleostei</taxon>
        <taxon>Osteoglossocephala</taxon>
        <taxon>Osteoglossomorpha</taxon>
        <taxon>Osteoglossiformes</taxon>
        <taxon>Mormyridae</taxon>
        <taxon>Paramormyrops</taxon>
    </lineage>
</organism>
<evidence type="ECO:0000256" key="3">
    <source>
        <dbReference type="RuleBase" id="RU000363"/>
    </source>
</evidence>
<keyword evidence="2" id="KW-0560">Oxidoreductase</keyword>
<dbReference type="SUPFAM" id="SSF51735">
    <property type="entry name" value="NAD(P)-binding Rossmann-fold domains"/>
    <property type="match status" value="1"/>
</dbReference>
<keyword evidence="5" id="KW-1185">Reference proteome</keyword>
<dbReference type="InterPro" id="IPR002347">
    <property type="entry name" value="SDR_fam"/>
</dbReference>
<sequence length="318" mass="35929">MYEYLLGMVVFYYLYRWYKEKKRVSEECEKYVYITGCDSGFGRLLARRLDALGFCVIASCITEKGEGDLKKDCSARLTAVHLDVTKTDSVSKAAELIKTKVGEKGLWGLVNNAGVSVPCGPCDWLTIEDYKSLLDVNLNGLIAVTLSVLPLIKKARGRVVNVASVLGRISLQGGPYSISKFGVEAFNDSIRREMIHFGVKVICIEPGFFRTNMSSSDVIQRQFEKLWAKLPQEIREDYGNDYIDKVFHQKPVLEKMLDDDLMKVVSCMEHALCAVHPRTRYSAGWDSKFLWLPLSYMPSFISDYLLIRKGAKPAKSVI</sequence>
<dbReference type="Pfam" id="PF00106">
    <property type="entry name" value="adh_short"/>
    <property type="match status" value="1"/>
</dbReference>
<protein>
    <submittedName>
        <fullName evidence="4">Retinol dehydrogenase 7-like</fullName>
    </submittedName>
</protein>
<dbReference type="PRINTS" id="PR00081">
    <property type="entry name" value="GDHRDH"/>
</dbReference>
<dbReference type="PANTHER" id="PTHR43313:SF52">
    <property type="entry name" value="DEHYDROGENASE_REDUCTASE (SDR FAMILY) MEMBER 9"/>
    <property type="match status" value="1"/>
</dbReference>
<dbReference type="GO" id="GO:0016491">
    <property type="term" value="F:oxidoreductase activity"/>
    <property type="evidence" value="ECO:0007669"/>
    <property type="project" value="UniProtKB-KW"/>
</dbReference>
<dbReference type="Ensembl" id="ENSPKIT00000026348.1">
    <property type="protein sequence ID" value="ENSPKIP00000002404.1"/>
    <property type="gene ID" value="ENSPKIG00000020295.1"/>
</dbReference>
<dbReference type="OrthoDB" id="5296at2759"/>
<proteinExistence type="inferred from homology"/>
<dbReference type="FunFam" id="3.40.50.720:FF:000074">
    <property type="entry name" value="Retinol dehydrogenase type 1"/>
    <property type="match status" value="1"/>
</dbReference>
<comment type="similarity">
    <text evidence="1 3">Belongs to the short-chain dehydrogenases/reductases (SDR) family.</text>
</comment>
<dbReference type="PROSITE" id="PS00061">
    <property type="entry name" value="ADH_SHORT"/>
    <property type="match status" value="1"/>
</dbReference>
<reference evidence="4" key="1">
    <citation type="submission" date="2025-05" db="UniProtKB">
        <authorList>
            <consortium name="Ensembl"/>
        </authorList>
    </citation>
    <scope>IDENTIFICATION</scope>
</reference>
<evidence type="ECO:0000256" key="2">
    <source>
        <dbReference type="ARBA" id="ARBA00023002"/>
    </source>
</evidence>
<dbReference type="PANTHER" id="PTHR43313">
    <property type="entry name" value="SHORT-CHAIN DEHYDROGENASE/REDUCTASE FAMILY 9C"/>
    <property type="match status" value="1"/>
</dbReference>
<dbReference type="PRINTS" id="PR00080">
    <property type="entry name" value="SDRFAMILY"/>
</dbReference>
<dbReference type="Gene3D" id="3.40.50.720">
    <property type="entry name" value="NAD(P)-binding Rossmann-like Domain"/>
    <property type="match status" value="1"/>
</dbReference>
<accession>A0A3B3Q9A8</accession>
<dbReference type="InterPro" id="IPR036291">
    <property type="entry name" value="NAD(P)-bd_dom_sf"/>
</dbReference>
<evidence type="ECO:0000313" key="5">
    <source>
        <dbReference type="Proteomes" id="UP000261540"/>
    </source>
</evidence>
<dbReference type="AlphaFoldDB" id="A0A3B3Q9A8"/>
<dbReference type="Proteomes" id="UP000261540">
    <property type="component" value="Unplaced"/>
</dbReference>
<dbReference type="GO" id="GO:0008202">
    <property type="term" value="P:steroid metabolic process"/>
    <property type="evidence" value="ECO:0007669"/>
    <property type="project" value="TreeGrafter"/>
</dbReference>
<dbReference type="InterPro" id="IPR020904">
    <property type="entry name" value="Sc_DH/Rdtase_CS"/>
</dbReference>
<dbReference type="RefSeq" id="XP_023683797.1">
    <property type="nucleotide sequence ID" value="XM_023828029.2"/>
</dbReference>
<evidence type="ECO:0000256" key="1">
    <source>
        <dbReference type="ARBA" id="ARBA00006484"/>
    </source>
</evidence>
<dbReference type="KEGG" id="pki:111852290"/>
<dbReference type="GeneTree" id="ENSGT00940000158665"/>
<evidence type="ECO:0000313" key="4">
    <source>
        <dbReference type="Ensembl" id="ENSPKIP00000002404.1"/>
    </source>
</evidence>
<name>A0A3B3Q9A8_9TELE</name>